<reference evidence="1" key="1">
    <citation type="submission" date="2020-05" db="EMBL/GenBank/DDBJ databases">
        <authorList>
            <person name="Chiriac C."/>
            <person name="Salcher M."/>
            <person name="Ghai R."/>
            <person name="Kavagutti S V."/>
        </authorList>
    </citation>
    <scope>NUCLEOTIDE SEQUENCE</scope>
</reference>
<evidence type="ECO:0000313" key="3">
    <source>
        <dbReference type="EMBL" id="CAB5228632.1"/>
    </source>
</evidence>
<evidence type="ECO:0000313" key="2">
    <source>
        <dbReference type="EMBL" id="CAB4199797.1"/>
    </source>
</evidence>
<sequence>MIANRNTGEWLREMVKMETEGERSPTYPAIRVYYDPKPDPNDTHDWVAYFDSYEPGEPIGYGATRDAAIAALLLEVSDE</sequence>
<dbReference type="EMBL" id="LR797298">
    <property type="protein sequence ID" value="CAB4199797.1"/>
    <property type="molecule type" value="Genomic_DNA"/>
</dbReference>
<evidence type="ECO:0000313" key="1">
    <source>
        <dbReference type="EMBL" id="CAB4171553.1"/>
    </source>
</evidence>
<gene>
    <name evidence="2" type="ORF">UFOVP1345_10</name>
    <name evidence="3" type="ORF">UFOVP1542_10</name>
    <name evidence="1" type="ORF">UFOVP920_10</name>
</gene>
<name>A0A6J5PJ83_9CAUD</name>
<organism evidence="1">
    <name type="scientific">uncultured Caudovirales phage</name>
    <dbReference type="NCBI Taxonomy" id="2100421"/>
    <lineage>
        <taxon>Viruses</taxon>
        <taxon>Duplodnaviria</taxon>
        <taxon>Heunggongvirae</taxon>
        <taxon>Uroviricota</taxon>
        <taxon>Caudoviricetes</taxon>
        <taxon>Peduoviridae</taxon>
        <taxon>Maltschvirus</taxon>
        <taxon>Maltschvirus maltsch</taxon>
    </lineage>
</organism>
<dbReference type="EMBL" id="LR796879">
    <property type="protein sequence ID" value="CAB4171553.1"/>
    <property type="molecule type" value="Genomic_DNA"/>
</dbReference>
<dbReference type="EMBL" id="LR798390">
    <property type="protein sequence ID" value="CAB5228632.1"/>
    <property type="molecule type" value="Genomic_DNA"/>
</dbReference>
<accession>A0A6J5PJ83</accession>
<proteinExistence type="predicted"/>
<protein>
    <submittedName>
        <fullName evidence="1">Uncharacterized protein</fullName>
    </submittedName>
</protein>